<gene>
    <name evidence="2" type="ORF">HGM15179_016312</name>
</gene>
<protein>
    <recommendedName>
        <fullName evidence="4">Peptidase A2 domain-containing protein</fullName>
    </recommendedName>
</protein>
<feature type="compositionally biased region" description="Basic and acidic residues" evidence="1">
    <location>
        <begin position="1"/>
        <end position="10"/>
    </location>
</feature>
<dbReference type="EMBL" id="SWJQ01000805">
    <property type="protein sequence ID" value="TRZ10794.1"/>
    <property type="molecule type" value="Genomic_DNA"/>
</dbReference>
<evidence type="ECO:0008006" key="4">
    <source>
        <dbReference type="Google" id="ProtNLM"/>
    </source>
</evidence>
<evidence type="ECO:0000313" key="3">
    <source>
        <dbReference type="Proteomes" id="UP000796761"/>
    </source>
</evidence>
<proteinExistence type="predicted"/>
<feature type="region of interest" description="Disordered" evidence="1">
    <location>
        <begin position="1"/>
        <end position="54"/>
    </location>
</feature>
<evidence type="ECO:0000256" key="1">
    <source>
        <dbReference type="SAM" id="MobiDB-lite"/>
    </source>
</evidence>
<accession>A0A8K1G3B6</accession>
<comment type="caution">
    <text evidence="2">The sequence shown here is derived from an EMBL/GenBank/DDBJ whole genome shotgun (WGS) entry which is preliminary data.</text>
</comment>
<dbReference type="OrthoDB" id="9900537at2759"/>
<evidence type="ECO:0000313" key="2">
    <source>
        <dbReference type="EMBL" id="TRZ10794.1"/>
    </source>
</evidence>
<dbReference type="AlphaFoldDB" id="A0A8K1G3B6"/>
<organism evidence="2 3">
    <name type="scientific">Zosterops borbonicus</name>
    <dbReference type="NCBI Taxonomy" id="364589"/>
    <lineage>
        <taxon>Eukaryota</taxon>
        <taxon>Metazoa</taxon>
        <taxon>Chordata</taxon>
        <taxon>Craniata</taxon>
        <taxon>Vertebrata</taxon>
        <taxon>Euteleostomi</taxon>
        <taxon>Archelosauria</taxon>
        <taxon>Archosauria</taxon>
        <taxon>Dinosauria</taxon>
        <taxon>Saurischia</taxon>
        <taxon>Theropoda</taxon>
        <taxon>Coelurosauria</taxon>
        <taxon>Aves</taxon>
        <taxon>Neognathae</taxon>
        <taxon>Neoaves</taxon>
        <taxon>Telluraves</taxon>
        <taxon>Australaves</taxon>
        <taxon>Passeriformes</taxon>
        <taxon>Sylvioidea</taxon>
        <taxon>Zosteropidae</taxon>
        <taxon>Zosterops</taxon>
    </lineage>
</organism>
<name>A0A8K1G3B6_9PASS</name>
<dbReference type="Proteomes" id="UP000796761">
    <property type="component" value="Unassembled WGS sequence"/>
</dbReference>
<reference evidence="2" key="1">
    <citation type="submission" date="2019-04" db="EMBL/GenBank/DDBJ databases">
        <title>Genome assembly of Zosterops borbonicus 15179.</title>
        <authorList>
            <person name="Leroy T."/>
            <person name="Anselmetti Y."/>
            <person name="Tilak M.-K."/>
            <person name="Nabholz B."/>
        </authorList>
    </citation>
    <scope>NUCLEOTIDE SEQUENCE</scope>
    <source>
        <strain evidence="2">HGM_15179</strain>
        <tissue evidence="2">Muscle</tissue>
    </source>
</reference>
<sequence>MGNEGQDRTHTGHYSPALTFPLPEKIRDSSLNLEPEDNFPDVTQDPLLQDPPPDVTDHQFLPPSETSLATANQQVPFRLTLVKALWIRDLEWHTAAVAMNRGTWHLFGCEYIFVGNCKFTPPEIKIAPGKMTSDPEDFVLWLCCTRPPIFLAKGQIIAQLIPAPEERGRQDPGLQINTVIAINEDRPEEECQLKVDGETKVVKGLLDTGM</sequence>
<keyword evidence="3" id="KW-1185">Reference proteome</keyword>